<comment type="caution">
    <text evidence="2">The sequence shown here is derived from an EMBL/GenBank/DDBJ whole genome shotgun (WGS) entry which is preliminary data.</text>
</comment>
<feature type="compositionally biased region" description="Basic and acidic residues" evidence="1">
    <location>
        <begin position="105"/>
        <end position="120"/>
    </location>
</feature>
<gene>
    <name evidence="2" type="ORF">Vqi01_04140</name>
</gene>
<feature type="region of interest" description="Disordered" evidence="1">
    <location>
        <begin position="90"/>
        <end position="120"/>
    </location>
</feature>
<dbReference type="EMBL" id="BOPC01000007">
    <property type="protein sequence ID" value="GIJ25252.1"/>
    <property type="molecule type" value="Genomic_DNA"/>
</dbReference>
<evidence type="ECO:0000313" key="3">
    <source>
        <dbReference type="Proteomes" id="UP000653076"/>
    </source>
</evidence>
<reference evidence="2 3" key="1">
    <citation type="submission" date="2021-01" db="EMBL/GenBank/DDBJ databases">
        <title>Whole genome shotgun sequence of Verrucosispora qiuiae NBRC 106684.</title>
        <authorList>
            <person name="Komaki H."/>
            <person name="Tamura T."/>
        </authorList>
    </citation>
    <scope>NUCLEOTIDE SEQUENCE [LARGE SCALE GENOMIC DNA]</scope>
    <source>
        <strain evidence="2 3">NBRC 106684</strain>
    </source>
</reference>
<dbReference type="RefSeq" id="WP_372444292.1">
    <property type="nucleotide sequence ID" value="NZ_BOPC01000007.1"/>
</dbReference>
<accession>A0ABQ4J506</accession>
<sequence>MSVPRPANAAPASRWVTRPAAATPDRRPDGTPRVTPGVYLLTRSASPQFGRPITVRVIRERTERHTYHGWTWLDVYVLNAKGDATERRELFVRPDGLRPTQPSDAPRRDPVRRNTTRADR</sequence>
<feature type="region of interest" description="Disordered" evidence="1">
    <location>
        <begin position="1"/>
        <end position="34"/>
    </location>
</feature>
<dbReference type="Proteomes" id="UP000653076">
    <property type="component" value="Unassembled WGS sequence"/>
</dbReference>
<evidence type="ECO:0000313" key="2">
    <source>
        <dbReference type="EMBL" id="GIJ25252.1"/>
    </source>
</evidence>
<name>A0ABQ4J506_9ACTN</name>
<evidence type="ECO:0000256" key="1">
    <source>
        <dbReference type="SAM" id="MobiDB-lite"/>
    </source>
</evidence>
<protein>
    <submittedName>
        <fullName evidence="2">Uncharacterized protein</fullName>
    </submittedName>
</protein>
<proteinExistence type="predicted"/>
<organism evidence="2 3">
    <name type="scientific">Micromonospora qiuiae</name>
    <dbReference type="NCBI Taxonomy" id="502268"/>
    <lineage>
        <taxon>Bacteria</taxon>
        <taxon>Bacillati</taxon>
        <taxon>Actinomycetota</taxon>
        <taxon>Actinomycetes</taxon>
        <taxon>Micromonosporales</taxon>
        <taxon>Micromonosporaceae</taxon>
        <taxon>Micromonospora</taxon>
    </lineage>
</organism>
<keyword evidence="3" id="KW-1185">Reference proteome</keyword>